<sequence length="115" mass="13810">MFFKQFTQFYLRKSVMPTRQVNQSHLRRLVECLLISAFSLVLESSFIFVCVPNSLNTFYMKTVDFSHPFVTGLVWIHIIKRIYDNNTYMVGYIRMISIGFHFPHMKWKNILTINY</sequence>
<evidence type="ECO:0000313" key="1">
    <source>
        <dbReference type="EMBL" id="CAI9931198.1"/>
    </source>
</evidence>
<protein>
    <submittedName>
        <fullName evidence="2">Hypothetical_protein</fullName>
    </submittedName>
</protein>
<comment type="caution">
    <text evidence="1">The sequence shown here is derived from an EMBL/GenBank/DDBJ whole genome shotgun (WGS) entry which is preliminary data.</text>
</comment>
<dbReference type="Proteomes" id="UP001642409">
    <property type="component" value="Unassembled WGS sequence"/>
</dbReference>
<evidence type="ECO:0000313" key="3">
    <source>
        <dbReference type="Proteomes" id="UP001642409"/>
    </source>
</evidence>
<proteinExistence type="predicted"/>
<dbReference type="AlphaFoldDB" id="A0AA86U5K3"/>
<reference evidence="2 3" key="2">
    <citation type="submission" date="2024-07" db="EMBL/GenBank/DDBJ databases">
        <authorList>
            <person name="Akdeniz Z."/>
        </authorList>
    </citation>
    <scope>NUCLEOTIDE SEQUENCE [LARGE SCALE GENOMIC DNA]</scope>
</reference>
<dbReference type="EMBL" id="CAXDID020000653">
    <property type="protein sequence ID" value="CAL6108546.1"/>
    <property type="molecule type" value="Genomic_DNA"/>
</dbReference>
<dbReference type="EMBL" id="CATOUU010000475">
    <property type="protein sequence ID" value="CAI9931198.1"/>
    <property type="molecule type" value="Genomic_DNA"/>
</dbReference>
<evidence type="ECO:0000313" key="2">
    <source>
        <dbReference type="EMBL" id="CAL6108546.1"/>
    </source>
</evidence>
<accession>A0AA86U5K3</accession>
<reference evidence="1" key="1">
    <citation type="submission" date="2023-06" db="EMBL/GenBank/DDBJ databases">
        <authorList>
            <person name="Kurt Z."/>
        </authorList>
    </citation>
    <scope>NUCLEOTIDE SEQUENCE</scope>
</reference>
<organism evidence="1">
    <name type="scientific">Hexamita inflata</name>
    <dbReference type="NCBI Taxonomy" id="28002"/>
    <lineage>
        <taxon>Eukaryota</taxon>
        <taxon>Metamonada</taxon>
        <taxon>Diplomonadida</taxon>
        <taxon>Hexamitidae</taxon>
        <taxon>Hexamitinae</taxon>
        <taxon>Hexamita</taxon>
    </lineage>
</organism>
<name>A0AA86U5K3_9EUKA</name>
<gene>
    <name evidence="1" type="ORF">HINF_LOCUS18843</name>
    <name evidence="2" type="ORF">HINF_LOCUS75019</name>
</gene>
<keyword evidence="3" id="KW-1185">Reference proteome</keyword>